<feature type="domain" description="GP-PDE" evidence="1">
    <location>
        <begin position="4"/>
        <end position="245"/>
    </location>
</feature>
<sequence length="252" mass="28954">MAETKIYGHRGCMGTMPENTLIGFQKAIDQGADGLEIDVHMTKDGEIVVIHDETLDRTTNGSGYIKNHTLYDIKQYSSGINFSHYHNYEEMWNREVVPTLQEVLELLTPYDIELNIELKTYLVHYEGIEEKVLSLVHQYGNGRNVIYSSFHLPTMLRIKKLNPSANIAWLLNTCISHPCDYIKTMELEAFHIDTATVLSSAYYLKDLYLNIRVWTVNDSHDIKQLLDLNVNTIITDFPGDALSIRNERQTIV</sequence>
<dbReference type="EMBL" id="SRHY01000044">
    <property type="protein sequence ID" value="TFJ91650.1"/>
    <property type="molecule type" value="Genomic_DNA"/>
</dbReference>
<dbReference type="PANTHER" id="PTHR46211">
    <property type="entry name" value="GLYCEROPHOSPHORYL DIESTER PHOSPHODIESTERASE"/>
    <property type="match status" value="1"/>
</dbReference>
<dbReference type="AlphaFoldDB" id="A0A4Y9A9T7"/>
<dbReference type="GO" id="GO:0008081">
    <property type="term" value="F:phosphoric diester hydrolase activity"/>
    <property type="evidence" value="ECO:0007669"/>
    <property type="project" value="InterPro"/>
</dbReference>
<dbReference type="PANTHER" id="PTHR46211:SF14">
    <property type="entry name" value="GLYCEROPHOSPHODIESTER PHOSPHODIESTERASE"/>
    <property type="match status" value="1"/>
</dbReference>
<dbReference type="PROSITE" id="PS51704">
    <property type="entry name" value="GP_PDE"/>
    <property type="match status" value="1"/>
</dbReference>
<evidence type="ECO:0000313" key="3">
    <source>
        <dbReference type="Proteomes" id="UP000298484"/>
    </source>
</evidence>
<dbReference type="RefSeq" id="WP_135111297.1">
    <property type="nucleotide sequence ID" value="NZ_SRHY01000044.1"/>
</dbReference>
<dbReference type="Gene3D" id="3.20.20.190">
    <property type="entry name" value="Phosphatidylinositol (PI) phosphodiesterase"/>
    <property type="match status" value="1"/>
</dbReference>
<comment type="caution">
    <text evidence="2">The sequence shown here is derived from an EMBL/GenBank/DDBJ whole genome shotgun (WGS) entry which is preliminary data.</text>
</comment>
<protein>
    <submittedName>
        <fullName evidence="2">Glycerophosphodiester phosphodiesterase</fullName>
    </submittedName>
</protein>
<dbReference type="CDD" id="cd08563">
    <property type="entry name" value="GDPD_TtGDE_like"/>
    <property type="match status" value="1"/>
</dbReference>
<evidence type="ECO:0000313" key="2">
    <source>
        <dbReference type="EMBL" id="TFJ91650.1"/>
    </source>
</evidence>
<accession>A0A4Y9A9T7</accession>
<dbReference type="OrthoDB" id="384721at2"/>
<evidence type="ECO:0000259" key="1">
    <source>
        <dbReference type="PROSITE" id="PS51704"/>
    </source>
</evidence>
<dbReference type="Pfam" id="PF03009">
    <property type="entry name" value="GDPD"/>
    <property type="match status" value="1"/>
</dbReference>
<reference evidence="2 3" key="1">
    <citation type="submission" date="2019-03" db="EMBL/GenBank/DDBJ databases">
        <title>Genome sequence of Lentibacillus salicampi ATCC BAA-719.</title>
        <authorList>
            <person name="Maclea K.S."/>
            <person name="Simoes Junior M."/>
        </authorList>
    </citation>
    <scope>NUCLEOTIDE SEQUENCE [LARGE SCALE GENOMIC DNA]</scope>
    <source>
        <strain evidence="2 3">ATCC BAA-719</strain>
    </source>
</reference>
<dbReference type="GO" id="GO:0006629">
    <property type="term" value="P:lipid metabolic process"/>
    <property type="evidence" value="ECO:0007669"/>
    <property type="project" value="InterPro"/>
</dbReference>
<organism evidence="2 3">
    <name type="scientific">Lentibacillus salicampi</name>
    <dbReference type="NCBI Taxonomy" id="175306"/>
    <lineage>
        <taxon>Bacteria</taxon>
        <taxon>Bacillati</taxon>
        <taxon>Bacillota</taxon>
        <taxon>Bacilli</taxon>
        <taxon>Bacillales</taxon>
        <taxon>Bacillaceae</taxon>
        <taxon>Lentibacillus</taxon>
    </lineage>
</organism>
<name>A0A4Y9A9T7_9BACI</name>
<dbReference type="SUPFAM" id="SSF51695">
    <property type="entry name" value="PLC-like phosphodiesterases"/>
    <property type="match status" value="1"/>
</dbReference>
<gene>
    <name evidence="2" type="ORF">E4U82_16615</name>
</gene>
<dbReference type="InterPro" id="IPR017946">
    <property type="entry name" value="PLC-like_Pdiesterase_TIM-brl"/>
</dbReference>
<proteinExistence type="predicted"/>
<dbReference type="Proteomes" id="UP000298484">
    <property type="component" value="Unassembled WGS sequence"/>
</dbReference>
<keyword evidence="3" id="KW-1185">Reference proteome</keyword>
<dbReference type="InterPro" id="IPR030395">
    <property type="entry name" value="GP_PDE_dom"/>
</dbReference>